<accession>A0AAI9ZNJ5</accession>
<dbReference type="GeneID" id="85473897"/>
<dbReference type="PANTHER" id="PTHR23501:SF94">
    <property type="entry name" value="MAJOR FACILITATOR SUPERFAMILY (MFS) PROFILE DOMAIN-CONTAINING PROTEIN"/>
    <property type="match status" value="1"/>
</dbReference>
<dbReference type="Proteomes" id="UP001243989">
    <property type="component" value="Unassembled WGS sequence"/>
</dbReference>
<feature type="signal peptide" evidence="6">
    <location>
        <begin position="1"/>
        <end position="28"/>
    </location>
</feature>
<comment type="caution">
    <text evidence="7">The sequence shown here is derived from an EMBL/GenBank/DDBJ whole genome shotgun (WGS) entry which is preliminary data.</text>
</comment>
<dbReference type="SUPFAM" id="SSF103473">
    <property type="entry name" value="MFS general substrate transporter"/>
    <property type="match status" value="1"/>
</dbReference>
<keyword evidence="6" id="KW-0732">Signal</keyword>
<evidence type="ECO:0000313" key="8">
    <source>
        <dbReference type="Proteomes" id="UP001243989"/>
    </source>
</evidence>
<protein>
    <submittedName>
        <fullName evidence="7">Uncharacterized protein</fullName>
    </submittedName>
</protein>
<proteinExistence type="predicted"/>
<sequence length="169" mass="17597">MLWDVETPTKVWAPTLVLLGLGHGCVLNAQNMASQTLCEEDDEAIAAAMYAFLRQFGMALGVGVGGSTFQNVMLLKLEADGLAPAGTHGGTHAVHAILGTAGDAALRSKIVDAYVYGLRGVYGLYVGVSGLALLMSFLIKRVSLDKSLRSGQTMHIQAKGHGSVHGSGS</sequence>
<evidence type="ECO:0000256" key="4">
    <source>
        <dbReference type="ARBA" id="ARBA00023136"/>
    </source>
</evidence>
<feature type="transmembrane region" description="Helical" evidence="5">
    <location>
        <begin position="122"/>
        <end position="139"/>
    </location>
</feature>
<keyword evidence="3 5" id="KW-1133">Transmembrane helix</keyword>
<organism evidence="7 8">
    <name type="scientific">Colletotrichum phormii</name>
    <dbReference type="NCBI Taxonomy" id="359342"/>
    <lineage>
        <taxon>Eukaryota</taxon>
        <taxon>Fungi</taxon>
        <taxon>Dikarya</taxon>
        <taxon>Ascomycota</taxon>
        <taxon>Pezizomycotina</taxon>
        <taxon>Sordariomycetes</taxon>
        <taxon>Hypocreomycetidae</taxon>
        <taxon>Glomerellales</taxon>
        <taxon>Glomerellaceae</taxon>
        <taxon>Colletotrichum</taxon>
        <taxon>Colletotrichum acutatum species complex</taxon>
    </lineage>
</organism>
<dbReference type="AlphaFoldDB" id="A0AAI9ZNJ5"/>
<evidence type="ECO:0000256" key="1">
    <source>
        <dbReference type="ARBA" id="ARBA00004141"/>
    </source>
</evidence>
<evidence type="ECO:0000256" key="5">
    <source>
        <dbReference type="SAM" id="Phobius"/>
    </source>
</evidence>
<feature type="chain" id="PRO_5042589112" evidence="6">
    <location>
        <begin position="29"/>
        <end position="169"/>
    </location>
</feature>
<evidence type="ECO:0000256" key="3">
    <source>
        <dbReference type="ARBA" id="ARBA00022989"/>
    </source>
</evidence>
<dbReference type="PANTHER" id="PTHR23501">
    <property type="entry name" value="MAJOR FACILITATOR SUPERFAMILY"/>
    <property type="match status" value="1"/>
</dbReference>
<keyword evidence="8" id="KW-1185">Reference proteome</keyword>
<dbReference type="GO" id="GO:0022857">
    <property type="term" value="F:transmembrane transporter activity"/>
    <property type="evidence" value="ECO:0007669"/>
    <property type="project" value="TreeGrafter"/>
</dbReference>
<dbReference type="Gene3D" id="1.20.1250.20">
    <property type="entry name" value="MFS general substrate transporter like domains"/>
    <property type="match status" value="1"/>
</dbReference>
<dbReference type="RefSeq" id="XP_060443563.1">
    <property type="nucleotide sequence ID" value="XM_060589035.1"/>
</dbReference>
<name>A0AAI9ZNJ5_9PEZI</name>
<dbReference type="EMBL" id="JAHMHQ010000014">
    <property type="protein sequence ID" value="KAK1634956.1"/>
    <property type="molecule type" value="Genomic_DNA"/>
</dbReference>
<keyword evidence="4 5" id="KW-0472">Membrane</keyword>
<dbReference type="GO" id="GO:0005886">
    <property type="term" value="C:plasma membrane"/>
    <property type="evidence" value="ECO:0007669"/>
    <property type="project" value="TreeGrafter"/>
</dbReference>
<evidence type="ECO:0000256" key="2">
    <source>
        <dbReference type="ARBA" id="ARBA00022692"/>
    </source>
</evidence>
<gene>
    <name evidence="7" type="ORF">BDP81DRAFT_408047</name>
</gene>
<evidence type="ECO:0000313" key="7">
    <source>
        <dbReference type="EMBL" id="KAK1634956.1"/>
    </source>
</evidence>
<dbReference type="InterPro" id="IPR036259">
    <property type="entry name" value="MFS_trans_sf"/>
</dbReference>
<keyword evidence="2 5" id="KW-0812">Transmembrane</keyword>
<evidence type="ECO:0000256" key="6">
    <source>
        <dbReference type="SAM" id="SignalP"/>
    </source>
</evidence>
<reference evidence="7" key="1">
    <citation type="submission" date="2021-06" db="EMBL/GenBank/DDBJ databases">
        <title>Comparative genomics, transcriptomics and evolutionary studies reveal genomic signatures of adaptation to plant cell wall in hemibiotrophic fungi.</title>
        <authorList>
            <consortium name="DOE Joint Genome Institute"/>
            <person name="Baroncelli R."/>
            <person name="Diaz J.F."/>
            <person name="Benocci T."/>
            <person name="Peng M."/>
            <person name="Battaglia E."/>
            <person name="Haridas S."/>
            <person name="Andreopoulos W."/>
            <person name="Labutti K."/>
            <person name="Pangilinan J."/>
            <person name="Floch G.L."/>
            <person name="Makela M.R."/>
            <person name="Henrissat B."/>
            <person name="Grigoriev I.V."/>
            <person name="Crouch J.A."/>
            <person name="De Vries R.P."/>
            <person name="Sukno S.A."/>
            <person name="Thon M.R."/>
        </authorList>
    </citation>
    <scope>NUCLEOTIDE SEQUENCE</scope>
    <source>
        <strain evidence="7">CBS 102054</strain>
    </source>
</reference>
<comment type="subcellular location">
    <subcellularLocation>
        <location evidence="1">Membrane</location>
        <topology evidence="1">Multi-pass membrane protein</topology>
    </subcellularLocation>
</comment>